<evidence type="ECO:0000256" key="1">
    <source>
        <dbReference type="ARBA" id="ARBA00004123"/>
    </source>
</evidence>
<dbReference type="PANTHER" id="PTHR47338">
    <property type="entry name" value="ZN(II)2CYS6 TRANSCRIPTION FACTOR (EUROFUNG)-RELATED"/>
    <property type="match status" value="1"/>
</dbReference>
<dbReference type="InterPro" id="IPR007219">
    <property type="entry name" value="XnlR_reg_dom"/>
</dbReference>
<dbReference type="PROSITE" id="PS50048">
    <property type="entry name" value="ZN2_CY6_FUNGAL_2"/>
    <property type="match status" value="1"/>
</dbReference>
<dbReference type="Gene3D" id="4.10.240.10">
    <property type="entry name" value="Zn(2)-C6 fungal-type DNA-binding domain"/>
    <property type="match status" value="1"/>
</dbReference>
<keyword evidence="4" id="KW-0804">Transcription</keyword>
<dbReference type="InterPro" id="IPR050815">
    <property type="entry name" value="TF_fung"/>
</dbReference>
<dbReference type="CDD" id="cd12148">
    <property type="entry name" value="fungal_TF_MHR"/>
    <property type="match status" value="1"/>
</dbReference>
<keyword evidence="5" id="KW-0539">Nucleus</keyword>
<dbReference type="CDD" id="cd00067">
    <property type="entry name" value="GAL4"/>
    <property type="match status" value="1"/>
</dbReference>
<comment type="caution">
    <text evidence="8">The sequence shown here is derived from an EMBL/GenBank/DDBJ whole genome shotgun (WGS) entry which is preliminary data.</text>
</comment>
<name>A0A7J6J5I7_COLFN</name>
<dbReference type="OrthoDB" id="3862662at2759"/>
<evidence type="ECO:0000259" key="7">
    <source>
        <dbReference type="PROSITE" id="PS50048"/>
    </source>
</evidence>
<dbReference type="GeneID" id="43609991"/>
<evidence type="ECO:0000256" key="6">
    <source>
        <dbReference type="SAM" id="MobiDB-lite"/>
    </source>
</evidence>
<dbReference type="GO" id="GO:0005634">
    <property type="term" value="C:nucleus"/>
    <property type="evidence" value="ECO:0007669"/>
    <property type="project" value="UniProtKB-SubCell"/>
</dbReference>
<dbReference type="AlphaFoldDB" id="A0A7J6J5I7"/>
<dbReference type="RefSeq" id="XP_031891875.1">
    <property type="nucleotide sequence ID" value="XM_032025843.1"/>
</dbReference>
<dbReference type="PROSITE" id="PS00463">
    <property type="entry name" value="ZN2_CY6_FUNGAL_1"/>
    <property type="match status" value="1"/>
</dbReference>
<protein>
    <submittedName>
        <fullName evidence="8">Transcription factor BOA15</fullName>
    </submittedName>
</protein>
<dbReference type="GO" id="GO:0006351">
    <property type="term" value="P:DNA-templated transcription"/>
    <property type="evidence" value="ECO:0007669"/>
    <property type="project" value="InterPro"/>
</dbReference>
<sequence length="527" mass="57828">MSSSLSETNVHSDGPTERAPQSCRQCRRLKRKCPKDLPSCALCVRLGKKCQYPAGRKAYGSPQEDLEDMQFTSMTTPTSASEVSTFVAPSASNFPTAFFLDADLFQPISHDALRCTSEVPPYISELLGPNMMAICEAYFGSVDLWFPFVSRKKVRQDLEAGVSAELALLLLCMKLVSGSTPADNMHQSAAELAIYQAARRFANALEVIIPTSMRLFQSLVLIALYEIGHGICPTAYLTISLAARLGLLRGVHDRNNATQLFQIPPTWTHWEEERRTWWATSILERYINLGPSGFPLATPEPVQGELLPISDTEWFRGSIGTSQPLYTTGFSTDSEIGPFARTCQASHILGRVLAHRNSRKDSVIQKETLDQALQLEATLGALDSHLSQSTDGGSAIVDLALCAVARLTLYHGYACIQPGARGKRLPEESDMQNASIRGLKQIISTRGPMIATFVIQQAAIDINSLSPLVIQVLYDIATECQWFVREGDVADGADTTLQLAMEALILLSQRWTVAVQCLHFLNSSSGH</sequence>
<dbReference type="SUPFAM" id="SSF57701">
    <property type="entry name" value="Zn2/Cys6 DNA-binding domain"/>
    <property type="match status" value="1"/>
</dbReference>
<gene>
    <name evidence="8" type="ORF">CGGC5_v008308</name>
</gene>
<evidence type="ECO:0000256" key="4">
    <source>
        <dbReference type="ARBA" id="ARBA00023163"/>
    </source>
</evidence>
<dbReference type="EMBL" id="ANPB02000004">
    <property type="protein sequence ID" value="KAF4485101.1"/>
    <property type="molecule type" value="Genomic_DNA"/>
</dbReference>
<keyword evidence="9" id="KW-1185">Reference proteome</keyword>
<proteinExistence type="predicted"/>
<evidence type="ECO:0000256" key="2">
    <source>
        <dbReference type="ARBA" id="ARBA00022723"/>
    </source>
</evidence>
<feature type="region of interest" description="Disordered" evidence="6">
    <location>
        <begin position="1"/>
        <end position="21"/>
    </location>
</feature>
<dbReference type="Pfam" id="PF00172">
    <property type="entry name" value="Zn_clus"/>
    <property type="match status" value="1"/>
</dbReference>
<dbReference type="Pfam" id="PF04082">
    <property type="entry name" value="Fungal_trans"/>
    <property type="match status" value="1"/>
</dbReference>
<accession>A0A7J6J5I7</accession>
<evidence type="ECO:0000256" key="3">
    <source>
        <dbReference type="ARBA" id="ARBA00023015"/>
    </source>
</evidence>
<organism evidence="8 9">
    <name type="scientific">Colletotrichum fructicola (strain Nara gc5)</name>
    <name type="common">Anthracnose fungus</name>
    <name type="synonym">Colletotrichum gloeosporioides (strain Nara gc5)</name>
    <dbReference type="NCBI Taxonomy" id="1213859"/>
    <lineage>
        <taxon>Eukaryota</taxon>
        <taxon>Fungi</taxon>
        <taxon>Dikarya</taxon>
        <taxon>Ascomycota</taxon>
        <taxon>Pezizomycotina</taxon>
        <taxon>Sordariomycetes</taxon>
        <taxon>Hypocreomycetidae</taxon>
        <taxon>Glomerellales</taxon>
        <taxon>Glomerellaceae</taxon>
        <taxon>Colletotrichum</taxon>
        <taxon>Colletotrichum gloeosporioides species complex</taxon>
    </lineage>
</organism>
<keyword evidence="2" id="KW-0479">Metal-binding</keyword>
<reference evidence="8 9" key="2">
    <citation type="submission" date="2020-04" db="EMBL/GenBank/DDBJ databases">
        <title>Genome sequencing and assembly of multiple isolates from the Colletotrichum gloeosporioides species complex.</title>
        <authorList>
            <person name="Gan P."/>
            <person name="Shirasu K."/>
        </authorList>
    </citation>
    <scope>NUCLEOTIDE SEQUENCE [LARGE SCALE GENOMIC DNA]</scope>
    <source>
        <strain evidence="8 9">Nara gc5</strain>
    </source>
</reference>
<evidence type="ECO:0000256" key="5">
    <source>
        <dbReference type="ARBA" id="ARBA00023242"/>
    </source>
</evidence>
<reference evidence="8 9" key="1">
    <citation type="submission" date="2012-08" db="EMBL/GenBank/DDBJ databases">
        <authorList>
            <person name="Gan P.H.P."/>
            <person name="Ikeda K."/>
            <person name="Irieda H."/>
            <person name="Narusaka M."/>
            <person name="O'Connell R.J."/>
            <person name="Narusaka Y."/>
            <person name="Takano Y."/>
            <person name="Kubo Y."/>
            <person name="Shirasu K."/>
        </authorList>
    </citation>
    <scope>NUCLEOTIDE SEQUENCE [LARGE SCALE GENOMIC DNA]</scope>
    <source>
        <strain evidence="8 9">Nara gc5</strain>
    </source>
</reference>
<evidence type="ECO:0000313" key="9">
    <source>
        <dbReference type="Proteomes" id="UP000011096"/>
    </source>
</evidence>
<dbReference type="GO" id="GO:0000981">
    <property type="term" value="F:DNA-binding transcription factor activity, RNA polymerase II-specific"/>
    <property type="evidence" value="ECO:0007669"/>
    <property type="project" value="InterPro"/>
</dbReference>
<dbReference type="SMART" id="SM00066">
    <property type="entry name" value="GAL4"/>
    <property type="match status" value="1"/>
</dbReference>
<feature type="domain" description="Zn(2)-C6 fungal-type" evidence="7">
    <location>
        <begin position="22"/>
        <end position="52"/>
    </location>
</feature>
<dbReference type="PANTHER" id="PTHR47338:SF20">
    <property type="entry name" value="ZN(II)2CYS6 TRANSCRIPTION FACTOR (EUROFUNG)"/>
    <property type="match status" value="1"/>
</dbReference>
<dbReference type="InParanoid" id="A0A7J6J5I7"/>
<dbReference type="GO" id="GO:0003677">
    <property type="term" value="F:DNA binding"/>
    <property type="evidence" value="ECO:0007669"/>
    <property type="project" value="InterPro"/>
</dbReference>
<keyword evidence="3" id="KW-0805">Transcription regulation</keyword>
<dbReference type="InterPro" id="IPR036864">
    <property type="entry name" value="Zn2-C6_fun-type_DNA-bd_sf"/>
</dbReference>
<comment type="subcellular location">
    <subcellularLocation>
        <location evidence="1">Nucleus</location>
    </subcellularLocation>
</comment>
<evidence type="ECO:0000313" key="8">
    <source>
        <dbReference type="EMBL" id="KAF4485101.1"/>
    </source>
</evidence>
<dbReference type="Proteomes" id="UP000011096">
    <property type="component" value="Unassembled WGS sequence"/>
</dbReference>
<dbReference type="GO" id="GO:0008270">
    <property type="term" value="F:zinc ion binding"/>
    <property type="evidence" value="ECO:0007669"/>
    <property type="project" value="InterPro"/>
</dbReference>
<dbReference type="InterPro" id="IPR001138">
    <property type="entry name" value="Zn2Cys6_DnaBD"/>
</dbReference>
<feature type="compositionally biased region" description="Polar residues" evidence="6">
    <location>
        <begin position="1"/>
        <end position="11"/>
    </location>
</feature>